<dbReference type="PANTHER" id="PTHR45774">
    <property type="entry name" value="BTB/POZ DOMAIN-CONTAINING"/>
    <property type="match status" value="1"/>
</dbReference>
<comment type="caution">
    <text evidence="3">The sequence shown here is derived from an EMBL/GenBank/DDBJ whole genome shotgun (WGS) entry which is preliminary data.</text>
</comment>
<dbReference type="InterPro" id="IPR000210">
    <property type="entry name" value="BTB/POZ_dom"/>
</dbReference>
<feature type="region of interest" description="Disordered" evidence="1">
    <location>
        <begin position="63"/>
        <end position="108"/>
    </location>
</feature>
<dbReference type="SUPFAM" id="SSF54695">
    <property type="entry name" value="POZ domain"/>
    <property type="match status" value="1"/>
</dbReference>
<protein>
    <submittedName>
        <fullName evidence="3">Btbd1 protein</fullName>
    </submittedName>
</protein>
<gene>
    <name evidence="3" type="primary">Btbd1</name>
    <name evidence="3" type="ORF">SPIL2461_LOCUS8974</name>
</gene>
<sequence length="167" mass="18553">MFKALDERIEEEIILGNVSDVCFGVGQDEEVHLFSSRCCLAMASPVFHAMFFGPQWHKEAAAARHSPARKSEHSVGHTNCRWGDKLTGTSPATGSNSPRSREFGQAQQSGFRTGQHHYVAVPDIEPSAFKCMLRYVHHLDPLISLDNALQVYRAADKYQIDGLPAAR</sequence>
<dbReference type="OrthoDB" id="45365at2759"/>
<feature type="non-terminal residue" evidence="3">
    <location>
        <position position="167"/>
    </location>
</feature>
<proteinExistence type="predicted"/>
<reference evidence="3" key="1">
    <citation type="submission" date="2021-02" db="EMBL/GenBank/DDBJ databases">
        <authorList>
            <person name="Dougan E. K."/>
            <person name="Rhodes N."/>
            <person name="Thang M."/>
            <person name="Chan C."/>
        </authorList>
    </citation>
    <scope>NUCLEOTIDE SEQUENCE</scope>
</reference>
<organism evidence="3 4">
    <name type="scientific">Symbiodinium pilosum</name>
    <name type="common">Dinoflagellate</name>
    <dbReference type="NCBI Taxonomy" id="2952"/>
    <lineage>
        <taxon>Eukaryota</taxon>
        <taxon>Sar</taxon>
        <taxon>Alveolata</taxon>
        <taxon>Dinophyceae</taxon>
        <taxon>Suessiales</taxon>
        <taxon>Symbiodiniaceae</taxon>
        <taxon>Symbiodinium</taxon>
    </lineage>
</organism>
<keyword evidence="4" id="KW-1185">Reference proteome</keyword>
<dbReference type="EMBL" id="CAJNIZ010015113">
    <property type="protein sequence ID" value="CAE7369565.1"/>
    <property type="molecule type" value="Genomic_DNA"/>
</dbReference>
<evidence type="ECO:0000256" key="1">
    <source>
        <dbReference type="SAM" id="MobiDB-lite"/>
    </source>
</evidence>
<dbReference type="Pfam" id="PF00651">
    <property type="entry name" value="BTB"/>
    <property type="match status" value="1"/>
</dbReference>
<dbReference type="InterPro" id="IPR011333">
    <property type="entry name" value="SKP1/BTB/POZ_sf"/>
</dbReference>
<dbReference type="CDD" id="cd18186">
    <property type="entry name" value="BTB_POZ_ZBTB_KLHL-like"/>
    <property type="match status" value="1"/>
</dbReference>
<evidence type="ECO:0000259" key="2">
    <source>
        <dbReference type="SMART" id="SM00225"/>
    </source>
</evidence>
<dbReference type="AlphaFoldDB" id="A0A812Q9L4"/>
<dbReference type="Proteomes" id="UP000649617">
    <property type="component" value="Unassembled WGS sequence"/>
</dbReference>
<feature type="domain" description="BTB" evidence="2">
    <location>
        <begin position="19"/>
        <end position="167"/>
    </location>
</feature>
<dbReference type="SMART" id="SM00225">
    <property type="entry name" value="BTB"/>
    <property type="match status" value="1"/>
</dbReference>
<dbReference type="Gene3D" id="3.30.710.10">
    <property type="entry name" value="Potassium Channel Kv1.1, Chain A"/>
    <property type="match status" value="1"/>
</dbReference>
<feature type="compositionally biased region" description="Polar residues" evidence="1">
    <location>
        <begin position="87"/>
        <end position="98"/>
    </location>
</feature>
<evidence type="ECO:0000313" key="3">
    <source>
        <dbReference type="EMBL" id="CAE7369565.1"/>
    </source>
</evidence>
<name>A0A812Q9L4_SYMPI</name>
<accession>A0A812Q9L4</accession>
<dbReference type="PANTHER" id="PTHR45774:SF3">
    <property type="entry name" value="BTB (POZ) DOMAIN-CONTAINING 2B-RELATED"/>
    <property type="match status" value="1"/>
</dbReference>
<evidence type="ECO:0000313" key="4">
    <source>
        <dbReference type="Proteomes" id="UP000649617"/>
    </source>
</evidence>